<feature type="region of interest" description="Disordered" evidence="1">
    <location>
        <begin position="1"/>
        <end position="67"/>
    </location>
</feature>
<protein>
    <submittedName>
        <fullName evidence="2">Late embryogenesis abundant protein, LEA-14</fullName>
    </submittedName>
</protein>
<dbReference type="PANTHER" id="PTHR48436:SF1">
    <property type="entry name" value="2, PUTATIVE-RELATED"/>
    <property type="match status" value="1"/>
</dbReference>
<accession>A0A2U1QMU8</accession>
<dbReference type="OrthoDB" id="903824at2759"/>
<feature type="compositionally biased region" description="Low complexity" evidence="1">
    <location>
        <begin position="46"/>
        <end position="67"/>
    </location>
</feature>
<gene>
    <name evidence="2" type="ORF">CTI12_AA009900</name>
</gene>
<sequence length="260" mass="29348">MMHEKSEIDDSSLGDSISPSSSSPKHGYYVQSPSRDSHDDKSSTNSHSTPIESPSHSSHSRMSASSRISGPYRPYKFQVHMQSWKVNNFYYGEGSDNTGVSTKLLTINCTVKMNIHNPATFFGIHVSSTSLNLLYSRIVVGRGQFLNYYQPKKSQRTMLVNVEGRQVPLYGAGWGLVMSNSNGRFPVNLAIEIHSQANLVGWYIFQQKQQKLRMLEDFRCFNTLKLKTRTIRVHEDIIRIAHNLEGRATGVNSKTKSTLK</sequence>
<name>A0A2U1QMU8_ARTAN</name>
<dbReference type="STRING" id="35608.A0A2U1QMU8"/>
<organism evidence="2 3">
    <name type="scientific">Artemisia annua</name>
    <name type="common">Sweet wormwood</name>
    <dbReference type="NCBI Taxonomy" id="35608"/>
    <lineage>
        <taxon>Eukaryota</taxon>
        <taxon>Viridiplantae</taxon>
        <taxon>Streptophyta</taxon>
        <taxon>Embryophyta</taxon>
        <taxon>Tracheophyta</taxon>
        <taxon>Spermatophyta</taxon>
        <taxon>Magnoliopsida</taxon>
        <taxon>eudicotyledons</taxon>
        <taxon>Gunneridae</taxon>
        <taxon>Pentapetalae</taxon>
        <taxon>asterids</taxon>
        <taxon>campanulids</taxon>
        <taxon>Asterales</taxon>
        <taxon>Asteraceae</taxon>
        <taxon>Asteroideae</taxon>
        <taxon>Anthemideae</taxon>
        <taxon>Artemisiinae</taxon>
        <taxon>Artemisia</taxon>
    </lineage>
</organism>
<evidence type="ECO:0000313" key="3">
    <source>
        <dbReference type="Proteomes" id="UP000245207"/>
    </source>
</evidence>
<keyword evidence="3" id="KW-1185">Reference proteome</keyword>
<dbReference type="InterPro" id="IPR055276">
    <property type="entry name" value="NHL41-like"/>
</dbReference>
<evidence type="ECO:0000313" key="2">
    <source>
        <dbReference type="EMBL" id="PWA99323.1"/>
    </source>
</evidence>
<proteinExistence type="predicted"/>
<reference evidence="2 3" key="1">
    <citation type="journal article" date="2018" name="Mol. Plant">
        <title>The genome of Artemisia annua provides insight into the evolution of Asteraceae family and artemisinin biosynthesis.</title>
        <authorList>
            <person name="Shen Q."/>
            <person name="Zhang L."/>
            <person name="Liao Z."/>
            <person name="Wang S."/>
            <person name="Yan T."/>
            <person name="Shi P."/>
            <person name="Liu M."/>
            <person name="Fu X."/>
            <person name="Pan Q."/>
            <person name="Wang Y."/>
            <person name="Lv Z."/>
            <person name="Lu X."/>
            <person name="Zhang F."/>
            <person name="Jiang W."/>
            <person name="Ma Y."/>
            <person name="Chen M."/>
            <person name="Hao X."/>
            <person name="Li L."/>
            <person name="Tang Y."/>
            <person name="Lv G."/>
            <person name="Zhou Y."/>
            <person name="Sun X."/>
            <person name="Brodelius P.E."/>
            <person name="Rose J.K.C."/>
            <person name="Tang K."/>
        </authorList>
    </citation>
    <scope>NUCLEOTIDE SEQUENCE [LARGE SCALE GENOMIC DNA]</scope>
    <source>
        <strain evidence="3">cv. Huhao1</strain>
        <tissue evidence="2">Leaf</tissue>
    </source>
</reference>
<dbReference type="AlphaFoldDB" id="A0A2U1QMU8"/>
<evidence type="ECO:0000256" key="1">
    <source>
        <dbReference type="SAM" id="MobiDB-lite"/>
    </source>
</evidence>
<comment type="caution">
    <text evidence="2">The sequence shown here is derived from an EMBL/GenBank/DDBJ whole genome shotgun (WGS) entry which is preliminary data.</text>
</comment>
<dbReference type="EMBL" id="PKPP01000024">
    <property type="protein sequence ID" value="PWA99323.1"/>
    <property type="molecule type" value="Genomic_DNA"/>
</dbReference>
<dbReference type="PANTHER" id="PTHR48436">
    <property type="entry name" value="2, PUTATIVE-RELATED"/>
    <property type="match status" value="1"/>
</dbReference>
<feature type="compositionally biased region" description="Low complexity" evidence="1">
    <location>
        <begin position="13"/>
        <end position="24"/>
    </location>
</feature>
<dbReference type="Proteomes" id="UP000245207">
    <property type="component" value="Unassembled WGS sequence"/>
</dbReference>